<protein>
    <submittedName>
        <fullName evidence="1">Uncharacterized protein</fullName>
    </submittedName>
</protein>
<keyword evidence="2" id="KW-1185">Reference proteome</keyword>
<gene>
    <name evidence="1" type="ORF">X798_00258</name>
</gene>
<dbReference type="EMBL" id="KZ269977">
    <property type="protein sequence ID" value="OZC12627.1"/>
    <property type="molecule type" value="Genomic_DNA"/>
</dbReference>
<organism evidence="1 2">
    <name type="scientific">Onchocerca flexuosa</name>
    <dbReference type="NCBI Taxonomy" id="387005"/>
    <lineage>
        <taxon>Eukaryota</taxon>
        <taxon>Metazoa</taxon>
        <taxon>Ecdysozoa</taxon>
        <taxon>Nematoda</taxon>
        <taxon>Chromadorea</taxon>
        <taxon>Rhabditida</taxon>
        <taxon>Spirurina</taxon>
        <taxon>Spiruromorpha</taxon>
        <taxon>Filarioidea</taxon>
        <taxon>Onchocercidae</taxon>
        <taxon>Onchocerca</taxon>
    </lineage>
</organism>
<proteinExistence type="predicted"/>
<dbReference type="Proteomes" id="UP000242913">
    <property type="component" value="Unassembled WGS sequence"/>
</dbReference>
<evidence type="ECO:0000313" key="1">
    <source>
        <dbReference type="EMBL" id="OZC12627.1"/>
    </source>
</evidence>
<accession>A0A238C586</accession>
<evidence type="ECO:0000313" key="2">
    <source>
        <dbReference type="Proteomes" id="UP000242913"/>
    </source>
</evidence>
<sequence>MNSGSFDNFSDGKNAAAKLQFKGKADGEVKKVPSDLGNPLSQPNVTNLLQHDAVEHGRQNSTKSTAIMERGLFLSLFLFLCQNTYFLPFPSLIIDKSIGIFDEQEWVWRDEDFKSGDGEGRYRTFSGGQRLGATSTLRALQSFNSKLAWNGNAIVQAEK</sequence>
<reference evidence="1 2" key="1">
    <citation type="submission" date="2015-12" db="EMBL/GenBank/DDBJ databases">
        <title>Draft genome of the nematode, Onchocerca flexuosa.</title>
        <authorList>
            <person name="Mitreva M."/>
        </authorList>
    </citation>
    <scope>NUCLEOTIDE SEQUENCE [LARGE SCALE GENOMIC DNA]</scope>
    <source>
        <strain evidence="1">Red Deer</strain>
    </source>
</reference>
<name>A0A238C586_9BILA</name>
<dbReference type="AlphaFoldDB" id="A0A238C586"/>